<feature type="domain" description="PhoD-like phosphatase metallophosphatase" evidence="3">
    <location>
        <begin position="298"/>
        <end position="444"/>
    </location>
</feature>
<dbReference type="InterPro" id="IPR038607">
    <property type="entry name" value="PhoD-like_sf"/>
</dbReference>
<dbReference type="GO" id="GO:0046872">
    <property type="term" value="F:metal ion binding"/>
    <property type="evidence" value="ECO:0007669"/>
    <property type="project" value="InterPro"/>
</dbReference>
<evidence type="ECO:0000313" key="5">
    <source>
        <dbReference type="Proteomes" id="UP000620124"/>
    </source>
</evidence>
<dbReference type="AlphaFoldDB" id="A0A8H6XDG5"/>
<gene>
    <name evidence="4" type="ORF">MVEN_02080400</name>
</gene>
<dbReference type="OrthoDB" id="2100241at2759"/>
<evidence type="ECO:0000259" key="3">
    <source>
        <dbReference type="Pfam" id="PF09423"/>
    </source>
</evidence>
<reference evidence="4" key="1">
    <citation type="submission" date="2020-05" db="EMBL/GenBank/DDBJ databases">
        <title>Mycena genomes resolve the evolution of fungal bioluminescence.</title>
        <authorList>
            <person name="Tsai I.J."/>
        </authorList>
    </citation>
    <scope>NUCLEOTIDE SEQUENCE</scope>
    <source>
        <strain evidence="4">CCC161011</strain>
    </source>
</reference>
<sequence>MDSLSIAQAVFSTLFRLVAFIFLRVIPSPLAKAALPVLYIAYLTTAFFTPKKIKEIKVEQSKQAPVENGATAVAAAQDVKVEDITEKPAAENGPVIAQDSEEEDVFRTIALSLPTRSPRLRRANAAINGLLVLMAIEFIATPFLDTAADLSFSRVGAVSADSVKIAVRFPTVNATAQLLWREQKDPENPSPWRNGPPLSFSAAADYVNTVKLSGLWPNTSYEYAIADENRTVTSGPFEFRTFPDSRLSTGSHFRFVASSCITPNFPYLPLHGRTIKGFDLLANYLFPATAPAEPVPPTEFMLFLGDFIYSDVPQYIGDDKEAYRRLYRRNYQSTSFKKIYERLPIFHTYDDHEIKNNYAGLGNDSQPPFPSASDAFKIYNADTNYDSLADQHYYNFRYGDAAFFVLDTRRYRIPATEEAPAAGTMLGETQLAALHSWLAHANNTASFKRTLGGGFPAEKAALLEALHSVPNLIIISGDRHEFASIEFNSEHLHTVREYSTSPLSMFDIPFVRTLRMQSEETVAQNHSEMVVTEEGPVYVTETVQVPKERVVKYMARGNVKWQVMRILSLYIIEHHFRSSFEMDTRDLTRPVLRIEVVIDGKVKYREELVGSPVKLQSSNALGVFVTHGIKDMFQRIGLSNPSRWF</sequence>
<dbReference type="EMBL" id="JACAZI010000021">
    <property type="protein sequence ID" value="KAF7338542.1"/>
    <property type="molecule type" value="Genomic_DNA"/>
</dbReference>
<keyword evidence="2" id="KW-0472">Membrane</keyword>
<keyword evidence="5" id="KW-1185">Reference proteome</keyword>
<dbReference type="CDD" id="cd07389">
    <property type="entry name" value="MPP_PhoD"/>
    <property type="match status" value="1"/>
</dbReference>
<dbReference type="GO" id="GO:0003993">
    <property type="term" value="F:acid phosphatase activity"/>
    <property type="evidence" value="ECO:0007669"/>
    <property type="project" value="InterPro"/>
</dbReference>
<feature type="transmembrane region" description="Helical" evidence="2">
    <location>
        <begin position="125"/>
        <end position="144"/>
    </location>
</feature>
<dbReference type="SUPFAM" id="SSF49363">
    <property type="entry name" value="Purple acid phosphatase, N-terminal domain"/>
    <property type="match status" value="1"/>
</dbReference>
<name>A0A8H6XDG5_9AGAR</name>
<dbReference type="InterPro" id="IPR018946">
    <property type="entry name" value="PhoD-like_MPP"/>
</dbReference>
<accession>A0A8H6XDG5</accession>
<dbReference type="Pfam" id="PF09423">
    <property type="entry name" value="PhoD"/>
    <property type="match status" value="1"/>
</dbReference>
<organism evidence="4 5">
    <name type="scientific">Mycena venus</name>
    <dbReference type="NCBI Taxonomy" id="2733690"/>
    <lineage>
        <taxon>Eukaryota</taxon>
        <taxon>Fungi</taxon>
        <taxon>Dikarya</taxon>
        <taxon>Basidiomycota</taxon>
        <taxon>Agaricomycotina</taxon>
        <taxon>Agaricomycetes</taxon>
        <taxon>Agaricomycetidae</taxon>
        <taxon>Agaricales</taxon>
        <taxon>Marasmiineae</taxon>
        <taxon>Mycenaceae</taxon>
        <taxon>Mycena</taxon>
    </lineage>
</organism>
<dbReference type="PANTHER" id="PTHR43606">
    <property type="entry name" value="PHOSPHATASE, PUTATIVE (AFU_ORTHOLOGUE AFUA_6G08710)-RELATED"/>
    <property type="match status" value="1"/>
</dbReference>
<evidence type="ECO:0000256" key="2">
    <source>
        <dbReference type="SAM" id="Phobius"/>
    </source>
</evidence>
<keyword evidence="2" id="KW-0812">Transmembrane</keyword>
<proteinExistence type="predicted"/>
<feature type="transmembrane region" description="Helical" evidence="2">
    <location>
        <begin position="29"/>
        <end position="48"/>
    </location>
</feature>
<dbReference type="Gene3D" id="3.60.21.70">
    <property type="entry name" value="PhoD-like phosphatase"/>
    <property type="match status" value="1"/>
</dbReference>
<keyword evidence="1" id="KW-0732">Signal</keyword>
<dbReference type="InterPro" id="IPR029052">
    <property type="entry name" value="Metallo-depent_PP-like"/>
</dbReference>
<dbReference type="InterPro" id="IPR052900">
    <property type="entry name" value="Phospholipid_Metab_Enz"/>
</dbReference>
<dbReference type="SUPFAM" id="SSF56300">
    <property type="entry name" value="Metallo-dependent phosphatases"/>
    <property type="match status" value="1"/>
</dbReference>
<dbReference type="PANTHER" id="PTHR43606:SF2">
    <property type="entry name" value="ALKALINE PHOSPHATASE FAMILY PROTEIN (AFU_ORTHOLOGUE AFUA_5G03860)"/>
    <property type="match status" value="1"/>
</dbReference>
<keyword evidence="2" id="KW-1133">Transmembrane helix</keyword>
<protein>
    <submittedName>
        <fullName evidence="4">Alkaline phosphatase D</fullName>
    </submittedName>
</protein>
<evidence type="ECO:0000313" key="4">
    <source>
        <dbReference type="EMBL" id="KAF7338542.1"/>
    </source>
</evidence>
<dbReference type="Proteomes" id="UP000620124">
    <property type="component" value="Unassembled WGS sequence"/>
</dbReference>
<comment type="caution">
    <text evidence="4">The sequence shown here is derived from an EMBL/GenBank/DDBJ whole genome shotgun (WGS) entry which is preliminary data.</text>
</comment>
<evidence type="ECO:0000256" key="1">
    <source>
        <dbReference type="ARBA" id="ARBA00022729"/>
    </source>
</evidence>
<dbReference type="InterPro" id="IPR008963">
    <property type="entry name" value="Purple_acid_Pase-like_N"/>
</dbReference>